<feature type="non-terminal residue" evidence="1">
    <location>
        <position position="93"/>
    </location>
</feature>
<comment type="caution">
    <text evidence="1">The sequence shown here is derived from an EMBL/GenBank/DDBJ whole genome shotgun (WGS) entry which is preliminary data.</text>
</comment>
<protein>
    <recommendedName>
        <fullName evidence="3">RNA recognition motif</fullName>
    </recommendedName>
</protein>
<name>A0A392T191_9FABA</name>
<dbReference type="EMBL" id="LXQA010471277">
    <property type="protein sequence ID" value="MCI53926.1"/>
    <property type="molecule type" value="Genomic_DNA"/>
</dbReference>
<keyword evidence="2" id="KW-1185">Reference proteome</keyword>
<sequence length="93" mass="11031">NRYWKVGEVFIPAKRDKFDRRFRFARFEEVRDAQALLDKIEGTWFGSYKIRANLSRFKRNEHASEASTKLNHQAHMEASRPGEVVRKGVSFKE</sequence>
<dbReference type="SUPFAM" id="SSF54928">
    <property type="entry name" value="RNA-binding domain, RBD"/>
    <property type="match status" value="1"/>
</dbReference>
<feature type="non-terminal residue" evidence="1">
    <location>
        <position position="1"/>
    </location>
</feature>
<dbReference type="InterPro" id="IPR012677">
    <property type="entry name" value="Nucleotide-bd_a/b_plait_sf"/>
</dbReference>
<evidence type="ECO:0000313" key="1">
    <source>
        <dbReference type="EMBL" id="MCI53926.1"/>
    </source>
</evidence>
<evidence type="ECO:0008006" key="3">
    <source>
        <dbReference type="Google" id="ProtNLM"/>
    </source>
</evidence>
<reference evidence="1 2" key="1">
    <citation type="journal article" date="2018" name="Front. Plant Sci.">
        <title>Red Clover (Trifolium pratense) and Zigzag Clover (T. medium) - A Picture of Genomic Similarities and Differences.</title>
        <authorList>
            <person name="Dluhosova J."/>
            <person name="Istvanek J."/>
            <person name="Nedelnik J."/>
            <person name="Repkova J."/>
        </authorList>
    </citation>
    <scope>NUCLEOTIDE SEQUENCE [LARGE SCALE GENOMIC DNA]</scope>
    <source>
        <strain evidence="2">cv. 10/8</strain>
        <tissue evidence="1">Leaf</tissue>
    </source>
</reference>
<organism evidence="1 2">
    <name type="scientific">Trifolium medium</name>
    <dbReference type="NCBI Taxonomy" id="97028"/>
    <lineage>
        <taxon>Eukaryota</taxon>
        <taxon>Viridiplantae</taxon>
        <taxon>Streptophyta</taxon>
        <taxon>Embryophyta</taxon>
        <taxon>Tracheophyta</taxon>
        <taxon>Spermatophyta</taxon>
        <taxon>Magnoliopsida</taxon>
        <taxon>eudicotyledons</taxon>
        <taxon>Gunneridae</taxon>
        <taxon>Pentapetalae</taxon>
        <taxon>rosids</taxon>
        <taxon>fabids</taxon>
        <taxon>Fabales</taxon>
        <taxon>Fabaceae</taxon>
        <taxon>Papilionoideae</taxon>
        <taxon>50 kb inversion clade</taxon>
        <taxon>NPAAA clade</taxon>
        <taxon>Hologalegina</taxon>
        <taxon>IRL clade</taxon>
        <taxon>Trifolieae</taxon>
        <taxon>Trifolium</taxon>
    </lineage>
</organism>
<evidence type="ECO:0000313" key="2">
    <source>
        <dbReference type="Proteomes" id="UP000265520"/>
    </source>
</evidence>
<dbReference type="AlphaFoldDB" id="A0A392T191"/>
<accession>A0A392T191</accession>
<dbReference type="InterPro" id="IPR035979">
    <property type="entry name" value="RBD_domain_sf"/>
</dbReference>
<dbReference type="Gene3D" id="3.30.70.330">
    <property type="match status" value="1"/>
</dbReference>
<dbReference type="Proteomes" id="UP000265520">
    <property type="component" value="Unassembled WGS sequence"/>
</dbReference>
<proteinExistence type="predicted"/>
<dbReference type="GO" id="GO:0003676">
    <property type="term" value="F:nucleic acid binding"/>
    <property type="evidence" value="ECO:0007669"/>
    <property type="project" value="InterPro"/>
</dbReference>